<dbReference type="InterPro" id="IPR036220">
    <property type="entry name" value="UDP-Glc/GDP-Man_DH_C_sf"/>
</dbReference>
<evidence type="ECO:0000256" key="2">
    <source>
        <dbReference type="ARBA" id="ARBA00023027"/>
    </source>
</evidence>
<accession>A0ABT5NUW9</accession>
<dbReference type="NCBIfam" id="TIGR03026">
    <property type="entry name" value="NDP-sugDHase"/>
    <property type="match status" value="1"/>
</dbReference>
<dbReference type="InterPro" id="IPR036291">
    <property type="entry name" value="NAD(P)-bd_dom_sf"/>
</dbReference>
<evidence type="ECO:0000256" key="3">
    <source>
        <dbReference type="PIRNR" id="PIRNR000124"/>
    </source>
</evidence>
<dbReference type="EMBL" id="JAMDGY010000044">
    <property type="protein sequence ID" value="MDD0991942.1"/>
    <property type="molecule type" value="Genomic_DNA"/>
</dbReference>
<dbReference type="InterPro" id="IPR028359">
    <property type="entry name" value="UDP_ManNAc/GlcNAc_DH"/>
</dbReference>
<dbReference type="InterPro" id="IPR014027">
    <property type="entry name" value="UDP-Glc/GDP-Man_DH_C"/>
</dbReference>
<reference evidence="5 6" key="1">
    <citation type="submission" date="2022-05" db="EMBL/GenBank/DDBJ databases">
        <title>Novel Pseudomonas spp. Isolated from a Rainbow Trout Aquaculture Facility.</title>
        <authorList>
            <person name="Testerman T."/>
            <person name="Graf J."/>
        </authorList>
    </citation>
    <scope>NUCLEOTIDE SEQUENCE [LARGE SCALE GENOMIC DNA]</scope>
    <source>
        <strain evidence="5 6">ID681</strain>
    </source>
</reference>
<protein>
    <submittedName>
        <fullName evidence="5">UDP-N-acetyl-D-mannosamine dehydrogenase</fullName>
        <ecNumber evidence="5">1.1.1.336</ecNumber>
    </submittedName>
</protein>
<dbReference type="PANTHER" id="PTHR43491">
    <property type="entry name" value="UDP-N-ACETYL-D-MANNOSAMINE DEHYDROGENASE"/>
    <property type="match status" value="1"/>
</dbReference>
<dbReference type="PIRSF" id="PIRSF000124">
    <property type="entry name" value="UDPglc_GDPman_dh"/>
    <property type="match status" value="1"/>
</dbReference>
<evidence type="ECO:0000313" key="6">
    <source>
        <dbReference type="Proteomes" id="UP001148203"/>
    </source>
</evidence>
<keyword evidence="6" id="KW-1185">Reference proteome</keyword>
<evidence type="ECO:0000256" key="1">
    <source>
        <dbReference type="ARBA" id="ARBA00023002"/>
    </source>
</evidence>
<dbReference type="Gene3D" id="3.40.50.720">
    <property type="entry name" value="NAD(P)-binding Rossmann-like Domain"/>
    <property type="match status" value="2"/>
</dbReference>
<dbReference type="EC" id="1.1.1.336" evidence="5"/>
<dbReference type="Gene3D" id="1.20.5.100">
    <property type="entry name" value="Cytochrome c1, transmembrane anchor, C-terminal"/>
    <property type="match status" value="1"/>
</dbReference>
<dbReference type="Proteomes" id="UP001148203">
    <property type="component" value="Unassembled WGS sequence"/>
</dbReference>
<proteinExistence type="inferred from homology"/>
<dbReference type="SUPFAM" id="SSF48179">
    <property type="entry name" value="6-phosphogluconate dehydrogenase C-terminal domain-like"/>
    <property type="match status" value="1"/>
</dbReference>
<dbReference type="InterPro" id="IPR014026">
    <property type="entry name" value="UDP-Glc/GDP-Man_DH_dimer"/>
</dbReference>
<sequence length="420" mass="45660">MSFNKISVIGLGYIGLPTAAVFASRKKQVIGIDINPDTVATINRGEIHIVEPELDSVVQAAVSAGYLRASLVAEQADAFLIAVPTPFKNAHMPDLSYIESASKAIAPVLKPGDLVILESTSPVGATEQMATWLAEVRPDLSFPATHGEASDIRIAHCPERVLPGHVLRELVENDRIIGGLTARCSAAAVRLYRTFVEGECIVTNARTAEMCKLTENSFRDVNIAFANELSIICDMLQIDPWELIRLANHHPRVDILQPGPGVGGHCIAVDPWFIVSQTPEQARLIRTAREVNDSKPQWVIDQVKLALADFLLKKPGTTATEVKIACYGLAFKADIDDLRESPAMSIAERLGIELGCSLQLVEPNIQTLPTHLAQHQHVDFECAQDDADIHLLLVKHREFKKSFAVRSGAIVIDAAGITTG</sequence>
<dbReference type="InterPro" id="IPR008927">
    <property type="entry name" value="6-PGluconate_DH-like_C_sf"/>
</dbReference>
<dbReference type="SUPFAM" id="SSF51735">
    <property type="entry name" value="NAD(P)-binding Rossmann-fold domains"/>
    <property type="match status" value="1"/>
</dbReference>
<name>A0ABT5NUW9_9PSED</name>
<dbReference type="Pfam" id="PF03720">
    <property type="entry name" value="UDPG_MGDP_dh_C"/>
    <property type="match status" value="1"/>
</dbReference>
<dbReference type="InterPro" id="IPR017476">
    <property type="entry name" value="UDP-Glc/GDP-Man"/>
</dbReference>
<dbReference type="PANTHER" id="PTHR43491:SF1">
    <property type="entry name" value="UDP-N-ACETYL-D-MANNOSAMINE DEHYDROGENASE"/>
    <property type="match status" value="1"/>
</dbReference>
<keyword evidence="1 5" id="KW-0560">Oxidoreductase</keyword>
<gene>
    <name evidence="5" type="primary">wecC</name>
    <name evidence="5" type="ORF">M5G11_15505</name>
</gene>
<dbReference type="Pfam" id="PF00984">
    <property type="entry name" value="UDPG_MGDP_dh"/>
    <property type="match status" value="1"/>
</dbReference>
<feature type="domain" description="UDP-glucose/GDP-mannose dehydrogenase C-terminal" evidence="4">
    <location>
        <begin position="325"/>
        <end position="420"/>
    </location>
</feature>
<evidence type="ECO:0000259" key="4">
    <source>
        <dbReference type="SMART" id="SM00984"/>
    </source>
</evidence>
<dbReference type="PIRSF" id="PIRSF500136">
    <property type="entry name" value="UDP_ManNAc_DH"/>
    <property type="match status" value="1"/>
</dbReference>
<dbReference type="NCBIfam" id="NF008286">
    <property type="entry name" value="PRK11064.1"/>
    <property type="match status" value="1"/>
</dbReference>
<dbReference type="SMART" id="SM00984">
    <property type="entry name" value="UDPG_MGDP_dh_C"/>
    <property type="match status" value="1"/>
</dbReference>
<comment type="caution">
    <text evidence="5">The sequence shown here is derived from an EMBL/GenBank/DDBJ whole genome shotgun (WGS) entry which is preliminary data.</text>
</comment>
<organism evidence="5 6">
    <name type="scientific">Pseudomonas fontis</name>
    <dbReference type="NCBI Taxonomy" id="2942633"/>
    <lineage>
        <taxon>Bacteria</taxon>
        <taxon>Pseudomonadati</taxon>
        <taxon>Pseudomonadota</taxon>
        <taxon>Gammaproteobacteria</taxon>
        <taxon>Pseudomonadales</taxon>
        <taxon>Pseudomonadaceae</taxon>
        <taxon>Pseudomonas</taxon>
    </lineage>
</organism>
<comment type="similarity">
    <text evidence="3">Belongs to the UDP-glucose/GDP-mannose dehydrogenase family.</text>
</comment>
<dbReference type="InterPro" id="IPR001732">
    <property type="entry name" value="UDP-Glc/GDP-Man_DH_N"/>
</dbReference>
<dbReference type="SUPFAM" id="SSF52413">
    <property type="entry name" value="UDP-glucose/GDP-mannose dehydrogenase C-terminal domain"/>
    <property type="match status" value="1"/>
</dbReference>
<dbReference type="Pfam" id="PF03721">
    <property type="entry name" value="UDPG_MGDP_dh_N"/>
    <property type="match status" value="1"/>
</dbReference>
<keyword evidence="2" id="KW-0520">NAD</keyword>
<evidence type="ECO:0000313" key="5">
    <source>
        <dbReference type="EMBL" id="MDD0991942.1"/>
    </source>
</evidence>
<dbReference type="RefSeq" id="WP_273913615.1">
    <property type="nucleotide sequence ID" value="NZ_JAMDGX010000093.1"/>
</dbReference>
<dbReference type="GO" id="GO:0089714">
    <property type="term" value="F:UDP-N-acetyl-D-mannosamine dehydrogenase activity"/>
    <property type="evidence" value="ECO:0007669"/>
    <property type="project" value="UniProtKB-EC"/>
</dbReference>